<dbReference type="Pfam" id="PF01645">
    <property type="entry name" value="Glu_synthase"/>
    <property type="match status" value="1"/>
</dbReference>
<feature type="domain" description="Rubredoxin-like" evidence="5">
    <location>
        <begin position="1"/>
        <end position="41"/>
    </location>
</feature>
<dbReference type="CDD" id="cd02808">
    <property type="entry name" value="GltS_FMN"/>
    <property type="match status" value="1"/>
</dbReference>
<dbReference type="PANTHER" id="PTHR43819">
    <property type="entry name" value="ARCHAEAL-TYPE GLUTAMATE SYNTHASE [NADPH]"/>
    <property type="match status" value="1"/>
</dbReference>
<reference evidence="9" key="4">
    <citation type="submission" date="2016-10" db="EMBL/GenBank/DDBJ databases">
        <authorList>
            <person name="Varghese N."/>
        </authorList>
    </citation>
    <scope>NUCLEOTIDE SEQUENCE [LARGE SCALE GENOMIC DNA]</scope>
    <source>
        <strain evidence="9">DSM 16632</strain>
    </source>
</reference>
<reference evidence="8" key="2">
    <citation type="submission" date="2016-02" db="EMBL/GenBank/DDBJ databases">
        <title>The draft genome sequence of the rumen methanogen Methanobrevibacter olleyae YLM1.</title>
        <authorList>
            <consortium name="New Zealand Agricultural Greenhouse Gas Research Centre/Pastoral Greenhouse Gas Research Consortium"/>
            <person name="Kelly W.J."/>
            <person name="Li D."/>
            <person name="Lambie S.C."/>
            <person name="Attwood G.T."/>
            <person name="Altermann E."/>
            <person name="Leahy S.C."/>
        </authorList>
    </citation>
    <scope>NUCLEOTIDE SEQUENCE [LARGE SCALE GENOMIC DNA]</scope>
    <source>
        <strain evidence="8">YLM1</strain>
    </source>
</reference>
<dbReference type="InterPro" id="IPR024934">
    <property type="entry name" value="Rubredoxin-like_dom"/>
</dbReference>
<dbReference type="PIRSF" id="PIRSF500061">
    <property type="entry name" value="GOGAT_lg2_archl"/>
    <property type="match status" value="1"/>
</dbReference>
<sequence length="479" mass="52512">MAIYKCSICGYEFDEEKENKSFKELEKCPVCKHPASVFKKISDGGDGDKKESVNEISEGSDGDKKEAAFSSSQLEYPKETARFDSSIPHMADIHEMAVNGNSIINAMATEIPMPSWDEILIIANQLNPFPLDEHAEVKTRTIIGKNARKPMVLESPIYISHMSFGALSYESKIALAKGSAMAKTAMSSGEGGILADEMENSYKYIFEYVPNHYSLTKENLVNSDAIEIKIGQGTKPGMGGHLPAKKISEEIAAIRGKPMGEDIISPSLYEEIKSKEDLKDLISHLREESEGRPIGVKIAAGRIEEDLEFISYAEPDFITIDGRGGATGASPKIIRDATSIPTIYALSRARKYLDDNNIDIDLIITGGLRVSSDFAKALSLGADAIAVATSALMAIGCQQYRICGSGNCPVGITTQDENLRKRMDIDIASQRVYNYLNVSLEEIKTFARITGHEDIHDLSLDNLTTFNSEISDYTDIPHV</sequence>
<dbReference type="Gene3D" id="3.20.20.70">
    <property type="entry name" value="Aldolase class I"/>
    <property type="match status" value="1"/>
</dbReference>
<dbReference type="PIRSF" id="PIRSF006429">
    <property type="entry name" value="GOGAT_lg_2"/>
    <property type="match status" value="1"/>
</dbReference>
<dbReference type="RefSeq" id="WP_067145805.1">
    <property type="nucleotide sequence ID" value="NZ_CP014265.1"/>
</dbReference>
<accession>A0A126QZ50</accession>
<keyword evidence="2 3" id="KW-0560">Oxidoreductase</keyword>
<evidence type="ECO:0000313" key="6">
    <source>
        <dbReference type="EMBL" id="AMK14959.1"/>
    </source>
</evidence>
<comment type="catalytic activity">
    <reaction evidence="3">
        <text>2 L-glutamate + NADP(+) = L-glutamine + 2-oxoglutarate + NADPH + H(+)</text>
        <dbReference type="Rhea" id="RHEA:15501"/>
        <dbReference type="ChEBI" id="CHEBI:15378"/>
        <dbReference type="ChEBI" id="CHEBI:16810"/>
        <dbReference type="ChEBI" id="CHEBI:29985"/>
        <dbReference type="ChEBI" id="CHEBI:57783"/>
        <dbReference type="ChEBI" id="CHEBI:58349"/>
        <dbReference type="ChEBI" id="CHEBI:58359"/>
        <dbReference type="EC" id="1.4.1.13"/>
    </reaction>
</comment>
<evidence type="ECO:0000256" key="3">
    <source>
        <dbReference type="PIRNR" id="PIRNR006429"/>
    </source>
</evidence>
<dbReference type="InterPro" id="IPR024188">
    <property type="entry name" value="GltB"/>
</dbReference>
<dbReference type="GO" id="GO:0004355">
    <property type="term" value="F:glutamate synthase (NADPH) activity"/>
    <property type="evidence" value="ECO:0007669"/>
    <property type="project" value="UniProtKB-EC"/>
</dbReference>
<keyword evidence="3" id="KW-0521">NADP</keyword>
<dbReference type="EMBL" id="FOTL01000025">
    <property type="protein sequence ID" value="SFL65662.1"/>
    <property type="molecule type" value="Genomic_DNA"/>
</dbReference>
<dbReference type="Proteomes" id="UP000183442">
    <property type="component" value="Unassembled WGS sequence"/>
</dbReference>
<gene>
    <name evidence="7" type="ORF">SAMN02910297_01439</name>
    <name evidence="6" type="ORF">YLM1_0399</name>
</gene>
<feature type="compositionally biased region" description="Basic and acidic residues" evidence="4">
    <location>
        <begin position="40"/>
        <end position="53"/>
    </location>
</feature>
<dbReference type="InterPro" id="IPR002932">
    <property type="entry name" value="Glu_synthdom"/>
</dbReference>
<dbReference type="OrthoDB" id="2837at2157"/>
<dbReference type="GO" id="GO:0006537">
    <property type="term" value="P:glutamate biosynthetic process"/>
    <property type="evidence" value="ECO:0007669"/>
    <property type="project" value="UniProtKB-KW"/>
</dbReference>
<dbReference type="PANTHER" id="PTHR43819:SF1">
    <property type="entry name" value="ARCHAEAL-TYPE GLUTAMATE SYNTHASE [NADPH]"/>
    <property type="match status" value="1"/>
</dbReference>
<reference evidence="7" key="3">
    <citation type="submission" date="2016-10" db="EMBL/GenBank/DDBJ databases">
        <authorList>
            <person name="de Groot N.N."/>
        </authorList>
    </citation>
    <scope>NUCLEOTIDE SEQUENCE [LARGE SCALE GENOMIC DNA]</scope>
    <source>
        <strain evidence="7">DSM 16632</strain>
    </source>
</reference>
<dbReference type="STRING" id="294671.YLM1_0399"/>
<dbReference type="AlphaFoldDB" id="A0A126QZ50"/>
<dbReference type="Proteomes" id="UP000066376">
    <property type="component" value="Chromosome"/>
</dbReference>
<reference evidence="6 8" key="1">
    <citation type="journal article" date="2016" name="Genome Announc.">
        <title>Draft Genome Sequence of the Rumen Methanogen Methanobrevibacter olleyae YLM1.</title>
        <authorList>
            <person name="Kelly W.J."/>
            <person name="Li D."/>
            <person name="Lambie S.C."/>
            <person name="Cox F."/>
            <person name="Attwood G.T."/>
            <person name="Altermann E."/>
            <person name="Leahy S.C."/>
        </authorList>
    </citation>
    <scope>NUCLEOTIDE SEQUENCE [LARGE SCALE GENOMIC DNA]</scope>
    <source>
        <strain evidence="6 8">YLM1</strain>
    </source>
</reference>
<evidence type="ECO:0000256" key="2">
    <source>
        <dbReference type="ARBA" id="ARBA00023002"/>
    </source>
</evidence>
<dbReference type="SUPFAM" id="SSF57802">
    <property type="entry name" value="Rubredoxin-like"/>
    <property type="match status" value="1"/>
</dbReference>
<evidence type="ECO:0000313" key="8">
    <source>
        <dbReference type="Proteomes" id="UP000066376"/>
    </source>
</evidence>
<keyword evidence="3" id="KW-0314">Glutamate biosynthesis</keyword>
<dbReference type="PATRIC" id="fig|294671.3.peg.415"/>
<dbReference type="PROSITE" id="PS50903">
    <property type="entry name" value="RUBREDOXIN_LIKE"/>
    <property type="match status" value="1"/>
</dbReference>
<dbReference type="EC" id="1.4.1.13" evidence="3"/>
<dbReference type="GeneID" id="28488697"/>
<keyword evidence="3" id="KW-0288">FMN</keyword>
<keyword evidence="3" id="KW-0028">Amino-acid biosynthesis</keyword>
<evidence type="ECO:0000313" key="7">
    <source>
        <dbReference type="EMBL" id="SFL65662.1"/>
    </source>
</evidence>
<evidence type="ECO:0000256" key="4">
    <source>
        <dbReference type="SAM" id="MobiDB-lite"/>
    </source>
</evidence>
<keyword evidence="8" id="KW-1185">Reference proteome</keyword>
<dbReference type="EMBL" id="CP014265">
    <property type="protein sequence ID" value="AMK14959.1"/>
    <property type="molecule type" value="Genomic_DNA"/>
</dbReference>
<dbReference type="SUPFAM" id="SSF51395">
    <property type="entry name" value="FMN-linked oxidoreductases"/>
    <property type="match status" value="1"/>
</dbReference>
<name>A0A126QZ50_METOL</name>
<protein>
    <recommendedName>
        <fullName evidence="3">Archaeal glutamate synthase [NADPH]</fullName>
        <ecNumber evidence="3">1.4.1.13</ecNumber>
    </recommendedName>
</protein>
<dbReference type="KEGG" id="mol:YLM1_0399"/>
<dbReference type="Gene3D" id="2.20.28.10">
    <property type="match status" value="1"/>
</dbReference>
<keyword evidence="3" id="KW-0285">Flavoprotein</keyword>
<dbReference type="InterPro" id="IPR043578">
    <property type="entry name" value="GltB_archl_type"/>
</dbReference>
<evidence type="ECO:0000259" key="5">
    <source>
        <dbReference type="PROSITE" id="PS50903"/>
    </source>
</evidence>
<comment type="cofactor">
    <cofactor evidence="3">
        <name>FMN</name>
        <dbReference type="ChEBI" id="CHEBI:58210"/>
    </cofactor>
</comment>
<evidence type="ECO:0000313" key="9">
    <source>
        <dbReference type="Proteomes" id="UP000183442"/>
    </source>
</evidence>
<feature type="region of interest" description="Disordered" evidence="4">
    <location>
        <begin position="37"/>
        <end position="73"/>
    </location>
</feature>
<dbReference type="GO" id="GO:0005506">
    <property type="term" value="F:iron ion binding"/>
    <property type="evidence" value="ECO:0007669"/>
    <property type="project" value="InterPro"/>
</dbReference>
<dbReference type="CDD" id="cd00350">
    <property type="entry name" value="rubredoxin_like"/>
    <property type="match status" value="1"/>
</dbReference>
<proteinExistence type="inferred from homology"/>
<dbReference type="InterPro" id="IPR013785">
    <property type="entry name" value="Aldolase_TIM"/>
</dbReference>
<comment type="similarity">
    <text evidence="1 3">Belongs to the glutamate synthase family.</text>
</comment>
<organism evidence="6 8">
    <name type="scientific">Methanobrevibacter olleyae</name>
    <dbReference type="NCBI Taxonomy" id="294671"/>
    <lineage>
        <taxon>Archaea</taxon>
        <taxon>Methanobacteriati</taxon>
        <taxon>Methanobacteriota</taxon>
        <taxon>Methanomada group</taxon>
        <taxon>Methanobacteria</taxon>
        <taxon>Methanobacteriales</taxon>
        <taxon>Methanobacteriaceae</taxon>
        <taxon>Methanobrevibacter</taxon>
    </lineage>
</organism>
<evidence type="ECO:0000256" key="1">
    <source>
        <dbReference type="ARBA" id="ARBA00009716"/>
    </source>
</evidence>